<organism evidence="1 2">
    <name type="scientific">Spirosoma agri</name>
    <dbReference type="NCBI Taxonomy" id="1987381"/>
    <lineage>
        <taxon>Bacteria</taxon>
        <taxon>Pseudomonadati</taxon>
        <taxon>Bacteroidota</taxon>
        <taxon>Cytophagia</taxon>
        <taxon>Cytophagales</taxon>
        <taxon>Cytophagaceae</taxon>
        <taxon>Spirosoma</taxon>
    </lineage>
</organism>
<protein>
    <submittedName>
        <fullName evidence="1">Uncharacterized protein</fullName>
    </submittedName>
</protein>
<proteinExistence type="predicted"/>
<dbReference type="Proteomes" id="UP000477386">
    <property type="component" value="Unassembled WGS sequence"/>
</dbReference>
<dbReference type="AlphaFoldDB" id="A0A6M0IFM8"/>
<reference evidence="1 2" key="1">
    <citation type="submission" date="2020-02" db="EMBL/GenBank/DDBJ databases">
        <title>Draft genome sequence of two Spirosoma agri KCTC 52727 and Spirosoma terrae KCTC 52035.</title>
        <authorList>
            <person name="Rojas J."/>
            <person name="Ambika Manirajan B."/>
            <person name="Ratering S."/>
            <person name="Suarez C."/>
            <person name="Schnell S."/>
        </authorList>
    </citation>
    <scope>NUCLEOTIDE SEQUENCE [LARGE SCALE GENOMIC DNA]</scope>
    <source>
        <strain evidence="1 2">KCTC 52727</strain>
    </source>
</reference>
<sequence length="67" mass="7769">MAYLDMRFYFNQVNTFIGRGGQAEHRSLAAEERDFAYLQGVFGSEAITLKKSKNPRHPFQKTLKLPF</sequence>
<dbReference type="EMBL" id="JAAGNZ010000001">
    <property type="protein sequence ID" value="NEU67079.1"/>
    <property type="molecule type" value="Genomic_DNA"/>
</dbReference>
<accession>A0A6M0IFM8</accession>
<comment type="caution">
    <text evidence="1">The sequence shown here is derived from an EMBL/GenBank/DDBJ whole genome shotgun (WGS) entry which is preliminary data.</text>
</comment>
<name>A0A6M0IFM8_9BACT</name>
<evidence type="ECO:0000313" key="2">
    <source>
        <dbReference type="Proteomes" id="UP000477386"/>
    </source>
</evidence>
<evidence type="ECO:0000313" key="1">
    <source>
        <dbReference type="EMBL" id="NEU67079.1"/>
    </source>
</evidence>
<keyword evidence="2" id="KW-1185">Reference proteome</keyword>
<gene>
    <name evidence="1" type="ORF">GK091_09335</name>
</gene>
<dbReference type="RefSeq" id="WP_164036639.1">
    <property type="nucleotide sequence ID" value="NZ_JAAGNZ010000001.1"/>
</dbReference>